<sequence length="181" mass="19150">MEDCLTDTDEDTDLPDKNRQFKRRLRSLKEVEASQSGHARTIASAPVVATSTGTARASEGASHAASSSSARSSAPSWYRSSVARVEPRSKPRPDKVIIDLSRDSSDDENEKPAAKPAEEHPFSDENLAAGDSKAGYWPAGARTSAKPGIGKNLSSDSSDEESVGFVNKKPAAKKATDSTSG</sequence>
<organism evidence="2 3">
    <name type="scientific">Thalassiosira oceanica</name>
    <name type="common">Marine diatom</name>
    <dbReference type="NCBI Taxonomy" id="159749"/>
    <lineage>
        <taxon>Eukaryota</taxon>
        <taxon>Sar</taxon>
        <taxon>Stramenopiles</taxon>
        <taxon>Ochrophyta</taxon>
        <taxon>Bacillariophyta</taxon>
        <taxon>Coscinodiscophyceae</taxon>
        <taxon>Thalassiosirophycidae</taxon>
        <taxon>Thalassiosirales</taxon>
        <taxon>Thalassiosiraceae</taxon>
        <taxon>Thalassiosira</taxon>
    </lineage>
</organism>
<evidence type="ECO:0000313" key="2">
    <source>
        <dbReference type="EMBL" id="EJK56852.1"/>
    </source>
</evidence>
<dbReference type="Proteomes" id="UP000266841">
    <property type="component" value="Unassembled WGS sequence"/>
</dbReference>
<protein>
    <submittedName>
        <fullName evidence="2">Uncharacterized protein</fullName>
    </submittedName>
</protein>
<comment type="caution">
    <text evidence="2">The sequence shown here is derived from an EMBL/GenBank/DDBJ whole genome shotgun (WGS) entry which is preliminary data.</text>
</comment>
<dbReference type="AlphaFoldDB" id="K0SDX6"/>
<proteinExistence type="predicted"/>
<feature type="non-terminal residue" evidence="2">
    <location>
        <position position="1"/>
    </location>
</feature>
<accession>K0SDX6</accession>
<dbReference type="EMBL" id="AGNL01030315">
    <property type="protein sequence ID" value="EJK56852.1"/>
    <property type="molecule type" value="Genomic_DNA"/>
</dbReference>
<name>K0SDX6_THAOC</name>
<feature type="compositionally biased region" description="Basic and acidic residues" evidence="1">
    <location>
        <begin position="85"/>
        <end position="123"/>
    </location>
</feature>
<feature type="region of interest" description="Disordered" evidence="1">
    <location>
        <begin position="1"/>
        <end position="181"/>
    </location>
</feature>
<keyword evidence="3" id="KW-1185">Reference proteome</keyword>
<evidence type="ECO:0000313" key="3">
    <source>
        <dbReference type="Proteomes" id="UP000266841"/>
    </source>
</evidence>
<feature type="compositionally biased region" description="Acidic residues" evidence="1">
    <location>
        <begin position="1"/>
        <end position="13"/>
    </location>
</feature>
<gene>
    <name evidence="2" type="ORF">THAOC_23175</name>
</gene>
<feature type="compositionally biased region" description="Low complexity" evidence="1">
    <location>
        <begin position="55"/>
        <end position="83"/>
    </location>
</feature>
<reference evidence="2 3" key="1">
    <citation type="journal article" date="2012" name="Genome Biol.">
        <title>Genome and low-iron response of an oceanic diatom adapted to chronic iron limitation.</title>
        <authorList>
            <person name="Lommer M."/>
            <person name="Specht M."/>
            <person name="Roy A.S."/>
            <person name="Kraemer L."/>
            <person name="Andreson R."/>
            <person name="Gutowska M.A."/>
            <person name="Wolf J."/>
            <person name="Bergner S.V."/>
            <person name="Schilhabel M.B."/>
            <person name="Klostermeier U.C."/>
            <person name="Beiko R.G."/>
            <person name="Rosenstiel P."/>
            <person name="Hippler M."/>
            <person name="Laroche J."/>
        </authorList>
    </citation>
    <scope>NUCLEOTIDE SEQUENCE [LARGE SCALE GENOMIC DNA]</scope>
    <source>
        <strain evidence="2 3">CCMP1005</strain>
    </source>
</reference>
<evidence type="ECO:0000256" key="1">
    <source>
        <dbReference type="SAM" id="MobiDB-lite"/>
    </source>
</evidence>